<accession>A0ABR6XPJ9</accession>
<keyword evidence="1" id="KW-0812">Transmembrane</keyword>
<reference evidence="2 3" key="1">
    <citation type="submission" date="2020-08" db="EMBL/GenBank/DDBJ databases">
        <title>Novel species isolated from subtropical streams in China.</title>
        <authorList>
            <person name="Lu H."/>
        </authorList>
    </citation>
    <scope>NUCLEOTIDE SEQUENCE [LARGE SCALE GENOMIC DNA]</scope>
    <source>
        <strain evidence="2 3">KCTC 52442</strain>
    </source>
</reference>
<name>A0ABR6XPJ9_9BURK</name>
<dbReference type="RefSeq" id="WP_186890421.1">
    <property type="nucleotide sequence ID" value="NZ_JACOFU010000002.1"/>
</dbReference>
<protein>
    <recommendedName>
        <fullName evidence="4">Histidine kinase N-terminal 7TM region domain-containing protein</fullName>
    </recommendedName>
</protein>
<keyword evidence="1" id="KW-0472">Membrane</keyword>
<dbReference type="EMBL" id="JACOFU010000002">
    <property type="protein sequence ID" value="MBC3831425.1"/>
    <property type="molecule type" value="Genomic_DNA"/>
</dbReference>
<evidence type="ECO:0000313" key="2">
    <source>
        <dbReference type="EMBL" id="MBC3831425.1"/>
    </source>
</evidence>
<feature type="transmembrane region" description="Helical" evidence="1">
    <location>
        <begin position="42"/>
        <end position="60"/>
    </location>
</feature>
<comment type="caution">
    <text evidence="2">The sequence shown here is derived from an EMBL/GenBank/DDBJ whole genome shotgun (WGS) entry which is preliminary data.</text>
</comment>
<organism evidence="2 3">
    <name type="scientific">Undibacterium amnicola</name>
    <dbReference type="NCBI Taxonomy" id="1834038"/>
    <lineage>
        <taxon>Bacteria</taxon>
        <taxon>Pseudomonadati</taxon>
        <taxon>Pseudomonadota</taxon>
        <taxon>Betaproteobacteria</taxon>
        <taxon>Burkholderiales</taxon>
        <taxon>Oxalobacteraceae</taxon>
        <taxon>Undibacterium</taxon>
    </lineage>
</organism>
<gene>
    <name evidence="2" type="ORF">H8K33_07885</name>
</gene>
<feature type="transmembrane region" description="Helical" evidence="1">
    <location>
        <begin position="66"/>
        <end position="87"/>
    </location>
</feature>
<evidence type="ECO:0000313" key="3">
    <source>
        <dbReference type="Proteomes" id="UP000643610"/>
    </source>
</evidence>
<keyword evidence="1" id="KW-1133">Transmembrane helix</keyword>
<keyword evidence="3" id="KW-1185">Reference proteome</keyword>
<proteinExistence type="predicted"/>
<feature type="transmembrane region" description="Helical" evidence="1">
    <location>
        <begin position="94"/>
        <end position="116"/>
    </location>
</feature>
<evidence type="ECO:0000256" key="1">
    <source>
        <dbReference type="SAM" id="Phobius"/>
    </source>
</evidence>
<sequence length="135" mass="15205">MSTSLVSVAGRFSVFIAVSLITFIAILYCVTRHRTQRPRTLTVMAVASVVVVGGMVFAKLGNNAGLAWWIYYTVPALTTLLLPPIVFKFHRKELLQYLVLAFLSSPVIHVVFSFLFDWHEYMPFIRVPSLQSLLA</sequence>
<feature type="transmembrane region" description="Helical" evidence="1">
    <location>
        <begin position="12"/>
        <end position="30"/>
    </location>
</feature>
<dbReference type="Proteomes" id="UP000643610">
    <property type="component" value="Unassembled WGS sequence"/>
</dbReference>
<evidence type="ECO:0008006" key="4">
    <source>
        <dbReference type="Google" id="ProtNLM"/>
    </source>
</evidence>